<evidence type="ECO:0000256" key="1">
    <source>
        <dbReference type="SAM" id="Coils"/>
    </source>
</evidence>
<dbReference type="KEGG" id="dpx:DAPPUDRAFT_309277"/>
<dbReference type="Proteomes" id="UP000000305">
    <property type="component" value="Unassembled WGS sequence"/>
</dbReference>
<feature type="compositionally biased region" description="Polar residues" evidence="2">
    <location>
        <begin position="172"/>
        <end position="181"/>
    </location>
</feature>
<sequence>MFIIPIPKIIVSCSMLCCKFFIDTHKKTMIKAKTIVPAVLLALLALNVESMNIEMLSDLAENTRKTFKNSASTLDQAHTKCAEHLKTKLGEFLQKVPKTINNDGTEKLGKLVEEKLNKEINVLMGSCDPATVGVAQFVTTKVEPKDNSLNIQQLVIQKIKITPNLREVMKPTNASSQPPNCTSGGSTGQTGMMHRSECDALVAEWQRKNDLLQAENLRLTKTELQLTAQLRELVQLEEERKIMMRSLNENYMRDEETIAIDAVEITRLKEIVVVRDAEIDRLNVKKMTSDKTIQQLSEENAMLREQLKNSVDRSLLEAEKLKYELEHNDKINCRAEKANLNIQIDNLNNQLNQASELQSESEQCQLDKDYCQSSLNQKKIDYSSIKETLQTCETKLSNCQQGTGQQSANLKKCMDDIAAYQKSLSSIQITLEQEKTGLVFIQTQYERSKTESENCRSLLRQKEIDCINMENDLKKNLKTSESAKTICETGTTKLNQELASCKADAAVITTDNSKKSGAIATCESEKTKASGELIDCLTIKDSLAMAIAGKLKIQEQLDQINLRNKNADLSLLTVKSTFLTTVFAL</sequence>
<dbReference type="OrthoDB" id="10612467at2759"/>
<organism evidence="3 4">
    <name type="scientific">Daphnia pulex</name>
    <name type="common">Water flea</name>
    <dbReference type="NCBI Taxonomy" id="6669"/>
    <lineage>
        <taxon>Eukaryota</taxon>
        <taxon>Metazoa</taxon>
        <taxon>Ecdysozoa</taxon>
        <taxon>Arthropoda</taxon>
        <taxon>Crustacea</taxon>
        <taxon>Branchiopoda</taxon>
        <taxon>Diplostraca</taxon>
        <taxon>Cladocera</taxon>
        <taxon>Anomopoda</taxon>
        <taxon>Daphniidae</taxon>
        <taxon>Daphnia</taxon>
    </lineage>
</organism>
<feature type="region of interest" description="Disordered" evidence="2">
    <location>
        <begin position="170"/>
        <end position="190"/>
    </location>
</feature>
<gene>
    <name evidence="3" type="ORF">DAPPUDRAFT_309277</name>
</gene>
<dbReference type="HOGENOM" id="CLU_466362_0_0_1"/>
<evidence type="ECO:0000256" key="2">
    <source>
        <dbReference type="SAM" id="MobiDB-lite"/>
    </source>
</evidence>
<dbReference type="AlphaFoldDB" id="E9HBP2"/>
<feature type="coiled-coil region" evidence="1">
    <location>
        <begin position="279"/>
        <end position="367"/>
    </location>
</feature>
<keyword evidence="4" id="KW-1185">Reference proteome</keyword>
<evidence type="ECO:0000313" key="4">
    <source>
        <dbReference type="Proteomes" id="UP000000305"/>
    </source>
</evidence>
<evidence type="ECO:0000313" key="3">
    <source>
        <dbReference type="EMBL" id="EFX70885.1"/>
    </source>
</evidence>
<protein>
    <submittedName>
        <fullName evidence="3">Uncharacterized protein</fullName>
    </submittedName>
</protein>
<dbReference type="InParanoid" id="E9HBP2"/>
<keyword evidence="1" id="KW-0175">Coiled coil</keyword>
<feature type="coiled-coil region" evidence="1">
    <location>
        <begin position="202"/>
        <end position="239"/>
    </location>
</feature>
<accession>E9HBP2</accession>
<proteinExistence type="predicted"/>
<reference evidence="3 4" key="1">
    <citation type="journal article" date="2011" name="Science">
        <title>The ecoresponsive genome of Daphnia pulex.</title>
        <authorList>
            <person name="Colbourne J.K."/>
            <person name="Pfrender M.E."/>
            <person name="Gilbert D."/>
            <person name="Thomas W.K."/>
            <person name="Tucker A."/>
            <person name="Oakley T.H."/>
            <person name="Tokishita S."/>
            <person name="Aerts A."/>
            <person name="Arnold G.J."/>
            <person name="Basu M.K."/>
            <person name="Bauer D.J."/>
            <person name="Caceres C.E."/>
            <person name="Carmel L."/>
            <person name="Casola C."/>
            <person name="Choi J.H."/>
            <person name="Detter J.C."/>
            <person name="Dong Q."/>
            <person name="Dusheyko S."/>
            <person name="Eads B.D."/>
            <person name="Frohlich T."/>
            <person name="Geiler-Samerotte K.A."/>
            <person name="Gerlach D."/>
            <person name="Hatcher P."/>
            <person name="Jogdeo S."/>
            <person name="Krijgsveld J."/>
            <person name="Kriventseva E.V."/>
            <person name="Kultz D."/>
            <person name="Laforsch C."/>
            <person name="Lindquist E."/>
            <person name="Lopez J."/>
            <person name="Manak J.R."/>
            <person name="Muller J."/>
            <person name="Pangilinan J."/>
            <person name="Patwardhan R.P."/>
            <person name="Pitluck S."/>
            <person name="Pritham E.J."/>
            <person name="Rechtsteiner A."/>
            <person name="Rho M."/>
            <person name="Rogozin I.B."/>
            <person name="Sakarya O."/>
            <person name="Salamov A."/>
            <person name="Schaack S."/>
            <person name="Shapiro H."/>
            <person name="Shiga Y."/>
            <person name="Skalitzky C."/>
            <person name="Smith Z."/>
            <person name="Souvorov A."/>
            <person name="Sung W."/>
            <person name="Tang Z."/>
            <person name="Tsuchiya D."/>
            <person name="Tu H."/>
            <person name="Vos H."/>
            <person name="Wang M."/>
            <person name="Wolf Y.I."/>
            <person name="Yamagata H."/>
            <person name="Yamada T."/>
            <person name="Ye Y."/>
            <person name="Shaw J.R."/>
            <person name="Andrews J."/>
            <person name="Crease T.J."/>
            <person name="Tang H."/>
            <person name="Lucas S.M."/>
            <person name="Robertson H.M."/>
            <person name="Bork P."/>
            <person name="Koonin E.V."/>
            <person name="Zdobnov E.M."/>
            <person name="Grigoriev I.V."/>
            <person name="Lynch M."/>
            <person name="Boore J.L."/>
        </authorList>
    </citation>
    <scope>NUCLEOTIDE SEQUENCE [LARGE SCALE GENOMIC DNA]</scope>
</reference>
<dbReference type="EMBL" id="GL732616">
    <property type="protein sequence ID" value="EFX70885.1"/>
    <property type="molecule type" value="Genomic_DNA"/>
</dbReference>
<name>E9HBP2_DAPPU</name>